<dbReference type="PANTHER" id="PTHR46186:SF12">
    <property type="entry name" value="CYSTATIN C (AMYLOID ANGIOPATHY AND CEREBRAL HEMORRHAGE)-RELATED"/>
    <property type="match status" value="1"/>
</dbReference>
<dbReference type="PROSITE" id="PS00287">
    <property type="entry name" value="CYSTATIN"/>
    <property type="match status" value="1"/>
</dbReference>
<feature type="signal peptide" evidence="3">
    <location>
        <begin position="1"/>
        <end position="23"/>
    </location>
</feature>
<organism evidence="5 6">
    <name type="scientific">Acipenser oxyrinchus oxyrinchus</name>
    <dbReference type="NCBI Taxonomy" id="40147"/>
    <lineage>
        <taxon>Eukaryota</taxon>
        <taxon>Metazoa</taxon>
        <taxon>Chordata</taxon>
        <taxon>Craniata</taxon>
        <taxon>Vertebrata</taxon>
        <taxon>Euteleostomi</taxon>
        <taxon>Actinopterygii</taxon>
        <taxon>Chondrostei</taxon>
        <taxon>Acipenseriformes</taxon>
        <taxon>Acipenseridae</taxon>
        <taxon>Acipenser</taxon>
    </lineage>
</organism>
<dbReference type="Proteomes" id="UP001230051">
    <property type="component" value="Unassembled WGS sequence"/>
</dbReference>
<comment type="caution">
    <text evidence="5">The sequence shown here is derived from an EMBL/GenBank/DDBJ whole genome shotgun (WGS) entry which is preliminary data.</text>
</comment>
<dbReference type="PANTHER" id="PTHR46186">
    <property type="entry name" value="CYSTATIN"/>
    <property type="match status" value="1"/>
</dbReference>
<gene>
    <name evidence="5" type="ORF">AOXY_G6560</name>
</gene>
<evidence type="ECO:0000313" key="5">
    <source>
        <dbReference type="EMBL" id="KAK1171676.1"/>
    </source>
</evidence>
<dbReference type="InterPro" id="IPR046350">
    <property type="entry name" value="Cystatin_sf"/>
</dbReference>
<dbReference type="FunFam" id="3.10.450.10:FF:000004">
    <property type="entry name" value="Cystatin C"/>
    <property type="match status" value="1"/>
</dbReference>
<comment type="similarity">
    <text evidence="1">Belongs to the cystatin family.</text>
</comment>
<protein>
    <submittedName>
        <fullName evidence="5">Cystatin-like isoform X2</fullName>
    </submittedName>
</protein>
<proteinExistence type="inferred from homology"/>
<dbReference type="EMBL" id="JAGXEW010000005">
    <property type="protein sequence ID" value="KAK1171676.1"/>
    <property type="molecule type" value="Genomic_DNA"/>
</dbReference>
<dbReference type="GO" id="GO:0005615">
    <property type="term" value="C:extracellular space"/>
    <property type="evidence" value="ECO:0007669"/>
    <property type="project" value="TreeGrafter"/>
</dbReference>
<keyword evidence="2" id="KW-1015">Disulfide bond</keyword>
<keyword evidence="3" id="KW-0732">Signal</keyword>
<sequence length="142" mass="15472">MSFLWKTSLSFLALLFAVAAVCAQFGGGGMRMVGGRTDTDVGEEGVQDALKFAVAEFNKASNDMYLHRVSKVVKAQKQVVAGIKYIVTVQMGRTSCRKGGAEKIELCAFHDVPELAKTSTCTFEVVSRLWIPETKLVKNTCT</sequence>
<dbReference type="InterPro" id="IPR018073">
    <property type="entry name" value="Prot_inh_cystat_CS"/>
</dbReference>
<dbReference type="AlphaFoldDB" id="A0AAD8GC40"/>
<dbReference type="Pfam" id="PF00031">
    <property type="entry name" value="Cystatin"/>
    <property type="match status" value="1"/>
</dbReference>
<dbReference type="GO" id="GO:0031982">
    <property type="term" value="C:vesicle"/>
    <property type="evidence" value="ECO:0007669"/>
    <property type="project" value="TreeGrafter"/>
</dbReference>
<dbReference type="CDD" id="cd00042">
    <property type="entry name" value="CY"/>
    <property type="match status" value="1"/>
</dbReference>
<reference evidence="5" key="1">
    <citation type="submission" date="2022-02" db="EMBL/GenBank/DDBJ databases">
        <title>Atlantic sturgeon de novo genome assembly.</title>
        <authorList>
            <person name="Stock M."/>
            <person name="Klopp C."/>
            <person name="Guiguen Y."/>
            <person name="Cabau C."/>
            <person name="Parinello H."/>
            <person name="Santidrian Yebra-Pimentel E."/>
            <person name="Kuhl H."/>
            <person name="Dirks R.P."/>
            <person name="Guessner J."/>
            <person name="Wuertz S."/>
            <person name="Du K."/>
            <person name="Schartl M."/>
        </authorList>
    </citation>
    <scope>NUCLEOTIDE SEQUENCE</scope>
    <source>
        <strain evidence="5">STURGEONOMICS-FGT-2020</strain>
        <tissue evidence="5">Whole blood</tissue>
    </source>
</reference>
<evidence type="ECO:0000256" key="2">
    <source>
        <dbReference type="ARBA" id="ARBA00023157"/>
    </source>
</evidence>
<evidence type="ECO:0000256" key="1">
    <source>
        <dbReference type="ARBA" id="ARBA00009403"/>
    </source>
</evidence>
<dbReference type="SUPFAM" id="SSF54403">
    <property type="entry name" value="Cystatin/monellin"/>
    <property type="match status" value="1"/>
</dbReference>
<feature type="domain" description="Cystatin" evidence="4">
    <location>
        <begin position="31"/>
        <end position="142"/>
    </location>
</feature>
<feature type="chain" id="PRO_5041922136" evidence="3">
    <location>
        <begin position="24"/>
        <end position="142"/>
    </location>
</feature>
<name>A0AAD8GC40_ACIOX</name>
<keyword evidence="6" id="KW-1185">Reference proteome</keyword>
<accession>A0AAD8GC40</accession>
<dbReference type="GO" id="GO:0004869">
    <property type="term" value="F:cysteine-type endopeptidase inhibitor activity"/>
    <property type="evidence" value="ECO:0007669"/>
    <property type="project" value="InterPro"/>
</dbReference>
<dbReference type="GO" id="GO:0005737">
    <property type="term" value="C:cytoplasm"/>
    <property type="evidence" value="ECO:0007669"/>
    <property type="project" value="TreeGrafter"/>
</dbReference>
<evidence type="ECO:0000259" key="4">
    <source>
        <dbReference type="SMART" id="SM00043"/>
    </source>
</evidence>
<dbReference type="InterPro" id="IPR000010">
    <property type="entry name" value="Cystatin_dom"/>
</dbReference>
<dbReference type="SMART" id="SM00043">
    <property type="entry name" value="CY"/>
    <property type="match status" value="1"/>
</dbReference>
<dbReference type="Gene3D" id="3.10.450.10">
    <property type="match status" value="1"/>
</dbReference>
<evidence type="ECO:0000256" key="3">
    <source>
        <dbReference type="SAM" id="SignalP"/>
    </source>
</evidence>
<evidence type="ECO:0000313" key="6">
    <source>
        <dbReference type="Proteomes" id="UP001230051"/>
    </source>
</evidence>